<organism evidence="1 4">
    <name type="scientific">Rhizophagus irregularis</name>
    <dbReference type="NCBI Taxonomy" id="588596"/>
    <lineage>
        <taxon>Eukaryota</taxon>
        <taxon>Fungi</taxon>
        <taxon>Fungi incertae sedis</taxon>
        <taxon>Mucoromycota</taxon>
        <taxon>Glomeromycotina</taxon>
        <taxon>Glomeromycetes</taxon>
        <taxon>Glomerales</taxon>
        <taxon>Glomeraceae</taxon>
        <taxon>Rhizophagus</taxon>
    </lineage>
</organism>
<sequence>MLYGDTALTVLREKNLKYGYGRHKNFHLNMYTKNGMLDASNFYYDYKDIILDGPTDNENIGIKESYYFGGSKRKIVYLKETKPIIITTEEAIILEEAITKERCNNDRTEAITQERSPPKKRQLTHIFADEEKTDGMYVGVAQKPAGFSIKSILNDESDDPSINNRKRKHDLEINEELRDEVYYKLLPSILKISETIQSSRDYREKSYVVRDKNEKEKYRIMANKKILVASYFKVSLLCLSTQLQ</sequence>
<evidence type="ECO:0000313" key="2">
    <source>
        <dbReference type="EMBL" id="PKC74113.1"/>
    </source>
</evidence>
<dbReference type="AlphaFoldDB" id="A0A2I1DUZ3"/>
<proteinExistence type="predicted"/>
<accession>A0A2I1DUZ3</accession>
<dbReference type="OrthoDB" id="2438635at2759"/>
<dbReference type="Proteomes" id="UP000232688">
    <property type="component" value="Unassembled WGS sequence"/>
</dbReference>
<dbReference type="EMBL" id="LLXJ01000075">
    <property type="protein sequence ID" value="PKC15764.1"/>
    <property type="molecule type" value="Genomic_DNA"/>
</dbReference>
<evidence type="ECO:0000313" key="1">
    <source>
        <dbReference type="EMBL" id="PKC15764.1"/>
    </source>
</evidence>
<dbReference type="EMBL" id="LLXH01000063">
    <property type="protein sequence ID" value="PKC74113.1"/>
    <property type="molecule type" value="Genomic_DNA"/>
</dbReference>
<gene>
    <name evidence="2" type="ORF">RhiirA1_529866</name>
    <name evidence="1" type="ORF">RhiirA5_494335</name>
</gene>
<reference evidence="2 3" key="3">
    <citation type="submission" date="2017-10" db="EMBL/GenBank/DDBJ databases">
        <title>Extensive intraspecific genome diversity in a model arbuscular mycorrhizal fungus.</title>
        <authorList>
            <person name="Chen E.C.H."/>
            <person name="Morin E."/>
            <person name="Baudet D."/>
            <person name="Noel J."/>
            <person name="Ndikumana S."/>
            <person name="Charron P."/>
            <person name="St-Onge C."/>
            <person name="Giorgi J."/>
            <person name="Grigoriev I.V."/>
            <person name="Roux C."/>
            <person name="Martin F.M."/>
            <person name="Corradi N."/>
        </authorList>
    </citation>
    <scope>NUCLEOTIDE SEQUENCE [LARGE SCALE GENOMIC DNA]</scope>
    <source>
        <strain evidence="2 3">A1</strain>
    </source>
</reference>
<evidence type="ECO:0000313" key="4">
    <source>
        <dbReference type="Proteomes" id="UP000232722"/>
    </source>
</evidence>
<comment type="caution">
    <text evidence="1">The sequence shown here is derived from an EMBL/GenBank/DDBJ whole genome shotgun (WGS) entry which is preliminary data.</text>
</comment>
<dbReference type="VEuPathDB" id="FungiDB:RhiirFUN_011529"/>
<evidence type="ECO:0000313" key="3">
    <source>
        <dbReference type="Proteomes" id="UP000232688"/>
    </source>
</evidence>
<protein>
    <submittedName>
        <fullName evidence="1">Uncharacterized protein</fullName>
    </submittedName>
</protein>
<reference evidence="1 4" key="1">
    <citation type="submission" date="2016-04" db="EMBL/GenBank/DDBJ databases">
        <title>Genome analyses suggest a sexual origin of heterokaryosis in a supposedly ancient asexual fungus.</title>
        <authorList>
            <person name="Ropars J."/>
            <person name="Sedzielewska K."/>
            <person name="Noel J."/>
            <person name="Charron P."/>
            <person name="Farinelli L."/>
            <person name="Marton T."/>
            <person name="Kruger M."/>
            <person name="Pelin A."/>
            <person name="Brachmann A."/>
            <person name="Corradi N."/>
        </authorList>
    </citation>
    <scope>NUCLEOTIDE SEQUENCE [LARGE SCALE GENOMIC DNA]</scope>
    <source>
        <strain evidence="1 4">A5</strain>
    </source>
</reference>
<dbReference type="VEuPathDB" id="FungiDB:FUN_014335"/>
<reference evidence="1 4" key="2">
    <citation type="submission" date="2017-09" db="EMBL/GenBank/DDBJ databases">
        <title>Extensive intraspecific genome diversity in a model arbuscular mycorrhizal fungus.</title>
        <authorList>
            <person name="Chen E.C."/>
            <person name="Morin E."/>
            <person name="Beaudet D."/>
            <person name="Noel J."/>
            <person name="Ndikumana S."/>
            <person name="Charron P."/>
            <person name="St-Onge C."/>
            <person name="Giorgi J."/>
            <person name="Grigoriev I.V."/>
            <person name="Roux C."/>
            <person name="Martin F.M."/>
            <person name="Corradi N."/>
        </authorList>
    </citation>
    <scope>NUCLEOTIDE SEQUENCE [LARGE SCALE GENOMIC DNA]</scope>
    <source>
        <strain evidence="1 4">A5</strain>
    </source>
</reference>
<dbReference type="VEuPathDB" id="FungiDB:RhiirFUN_011528"/>
<name>A0A2I1DUZ3_9GLOM</name>
<reference evidence="2 3" key="4">
    <citation type="submission" date="2017-10" db="EMBL/GenBank/DDBJ databases">
        <title>Genome analyses suggest a sexual origin of heterokaryosis in a supposedly ancient asexual fungus.</title>
        <authorList>
            <person name="Corradi N."/>
            <person name="Sedzielewska K."/>
            <person name="Noel J."/>
            <person name="Charron P."/>
            <person name="Farinelli L."/>
            <person name="Marton T."/>
            <person name="Kruger M."/>
            <person name="Pelin A."/>
            <person name="Brachmann A."/>
            <person name="Corradi N."/>
        </authorList>
    </citation>
    <scope>NUCLEOTIDE SEQUENCE [LARGE SCALE GENOMIC DNA]</scope>
    <source>
        <strain evidence="2 3">A1</strain>
    </source>
</reference>
<dbReference type="VEuPathDB" id="FungiDB:RhiirA1_529866"/>
<dbReference type="Proteomes" id="UP000232722">
    <property type="component" value="Unassembled WGS sequence"/>
</dbReference>